<gene>
    <name evidence="6" type="ORF">QBC34DRAFT_406225</name>
</gene>
<dbReference type="FunFam" id="3.20.20.100:FF:000002">
    <property type="entry name" value="2,5-diketo-D-gluconic acid reductase A"/>
    <property type="match status" value="1"/>
</dbReference>
<dbReference type="Pfam" id="PF00248">
    <property type="entry name" value="Aldo_ket_red"/>
    <property type="match status" value="1"/>
</dbReference>
<dbReference type="PROSITE" id="PS00798">
    <property type="entry name" value="ALDOKETO_REDUCTASE_1"/>
    <property type="match status" value="1"/>
</dbReference>
<accession>A0AAV9GJX9</accession>
<evidence type="ECO:0000313" key="6">
    <source>
        <dbReference type="EMBL" id="KAK4448838.1"/>
    </source>
</evidence>
<dbReference type="InterPro" id="IPR018170">
    <property type="entry name" value="Aldo/ket_reductase_CS"/>
</dbReference>
<keyword evidence="1" id="KW-0560">Oxidoreductase</keyword>
<dbReference type="PANTHER" id="PTHR43827:SF13">
    <property type="entry name" value="ALDO_KETO REDUCTASE FAMILY PROTEIN"/>
    <property type="match status" value="1"/>
</dbReference>
<dbReference type="Proteomes" id="UP001321760">
    <property type="component" value="Unassembled WGS sequence"/>
</dbReference>
<evidence type="ECO:0000313" key="7">
    <source>
        <dbReference type="Proteomes" id="UP001321760"/>
    </source>
</evidence>
<reference evidence="6" key="1">
    <citation type="journal article" date="2023" name="Mol. Phylogenet. Evol.">
        <title>Genome-scale phylogeny and comparative genomics of the fungal order Sordariales.</title>
        <authorList>
            <person name="Hensen N."/>
            <person name="Bonometti L."/>
            <person name="Westerberg I."/>
            <person name="Brannstrom I.O."/>
            <person name="Guillou S."/>
            <person name="Cros-Aarteil S."/>
            <person name="Calhoun S."/>
            <person name="Haridas S."/>
            <person name="Kuo A."/>
            <person name="Mondo S."/>
            <person name="Pangilinan J."/>
            <person name="Riley R."/>
            <person name="LaButti K."/>
            <person name="Andreopoulos B."/>
            <person name="Lipzen A."/>
            <person name="Chen C."/>
            <person name="Yan M."/>
            <person name="Daum C."/>
            <person name="Ng V."/>
            <person name="Clum A."/>
            <person name="Steindorff A."/>
            <person name="Ohm R.A."/>
            <person name="Martin F."/>
            <person name="Silar P."/>
            <person name="Natvig D.O."/>
            <person name="Lalanne C."/>
            <person name="Gautier V."/>
            <person name="Ament-Velasquez S.L."/>
            <person name="Kruys A."/>
            <person name="Hutchinson M.I."/>
            <person name="Powell A.J."/>
            <person name="Barry K."/>
            <person name="Miller A.N."/>
            <person name="Grigoriev I.V."/>
            <person name="Debuchy R."/>
            <person name="Gladieux P."/>
            <person name="Hiltunen Thoren M."/>
            <person name="Johannesson H."/>
        </authorList>
    </citation>
    <scope>NUCLEOTIDE SEQUENCE</scope>
    <source>
        <strain evidence="6">PSN243</strain>
    </source>
</reference>
<dbReference type="SUPFAM" id="SSF51430">
    <property type="entry name" value="NAD(P)-linked oxidoreductase"/>
    <property type="match status" value="1"/>
</dbReference>
<dbReference type="EMBL" id="MU865940">
    <property type="protein sequence ID" value="KAK4448838.1"/>
    <property type="molecule type" value="Genomic_DNA"/>
</dbReference>
<dbReference type="PIRSF" id="PIRSF000097">
    <property type="entry name" value="AKR"/>
    <property type="match status" value="1"/>
</dbReference>
<reference evidence="6" key="2">
    <citation type="submission" date="2023-05" db="EMBL/GenBank/DDBJ databases">
        <authorList>
            <consortium name="Lawrence Berkeley National Laboratory"/>
            <person name="Steindorff A."/>
            <person name="Hensen N."/>
            <person name="Bonometti L."/>
            <person name="Westerberg I."/>
            <person name="Brannstrom I.O."/>
            <person name="Guillou S."/>
            <person name="Cros-Aarteil S."/>
            <person name="Calhoun S."/>
            <person name="Haridas S."/>
            <person name="Kuo A."/>
            <person name="Mondo S."/>
            <person name="Pangilinan J."/>
            <person name="Riley R."/>
            <person name="Labutti K."/>
            <person name="Andreopoulos B."/>
            <person name="Lipzen A."/>
            <person name="Chen C."/>
            <person name="Yanf M."/>
            <person name="Daum C."/>
            <person name="Ng V."/>
            <person name="Clum A."/>
            <person name="Ohm R."/>
            <person name="Martin F."/>
            <person name="Silar P."/>
            <person name="Natvig D."/>
            <person name="Lalanne C."/>
            <person name="Gautier V."/>
            <person name="Ament-Velasquez S.L."/>
            <person name="Kruys A."/>
            <person name="Hutchinson M.I."/>
            <person name="Powell A.J."/>
            <person name="Barry K."/>
            <person name="Miller A.N."/>
            <person name="Grigoriev I.V."/>
            <person name="Debuchy R."/>
            <person name="Gladieux P."/>
            <person name="Thoren M.H."/>
            <person name="Johannesson H."/>
        </authorList>
    </citation>
    <scope>NUCLEOTIDE SEQUENCE</scope>
    <source>
        <strain evidence="6">PSN243</strain>
    </source>
</reference>
<sequence>MAHQTLTLTSTAAPKNAPVPIPLLCFGTYLLSPTSCLTAIPSALTSGYRHIDTAQLYRNESAVGEVLRSTSIPRSEIFVTTKQGIRGETAEATYALAAESVRKIAGEEGYVDLFLVHTRWVRGDAEGRKEVWQALERLHGEGKARLIGLSNYEVGDVEEMKGYARVWPPHVLQIELHPWRQQRELVRYCEREGIVVQAYSPLAEGKRMDDEVLRRVAGRCSRTPAQVLLRYGLQKGWVVLPKSENPERIEENAGLYDFVLESGDMEALDDLDEDGSI</sequence>
<proteinExistence type="predicted"/>
<evidence type="ECO:0000259" key="5">
    <source>
        <dbReference type="Pfam" id="PF00248"/>
    </source>
</evidence>
<dbReference type="InterPro" id="IPR023210">
    <property type="entry name" value="NADP_OxRdtase_dom"/>
</dbReference>
<evidence type="ECO:0000256" key="3">
    <source>
        <dbReference type="PIRSR" id="PIRSR000097-2"/>
    </source>
</evidence>
<dbReference type="InterPro" id="IPR020471">
    <property type="entry name" value="AKR"/>
</dbReference>
<dbReference type="PRINTS" id="PR00069">
    <property type="entry name" value="ALDKETRDTASE"/>
</dbReference>
<feature type="active site" description="Proton donor" evidence="2">
    <location>
        <position position="57"/>
    </location>
</feature>
<dbReference type="PANTHER" id="PTHR43827">
    <property type="entry name" value="2,5-DIKETO-D-GLUCONIC ACID REDUCTASE"/>
    <property type="match status" value="1"/>
</dbReference>
<dbReference type="CDD" id="cd19071">
    <property type="entry name" value="AKR_AKR1-5-like"/>
    <property type="match status" value="1"/>
</dbReference>
<dbReference type="InterPro" id="IPR036812">
    <property type="entry name" value="NAD(P)_OxRdtase_dom_sf"/>
</dbReference>
<evidence type="ECO:0000256" key="1">
    <source>
        <dbReference type="ARBA" id="ARBA00023002"/>
    </source>
</evidence>
<feature type="site" description="Lowers pKa of active site Tyr" evidence="4">
    <location>
        <position position="82"/>
    </location>
</feature>
<organism evidence="6 7">
    <name type="scientific">Podospora aff. communis PSN243</name>
    <dbReference type="NCBI Taxonomy" id="3040156"/>
    <lineage>
        <taxon>Eukaryota</taxon>
        <taxon>Fungi</taxon>
        <taxon>Dikarya</taxon>
        <taxon>Ascomycota</taxon>
        <taxon>Pezizomycotina</taxon>
        <taxon>Sordariomycetes</taxon>
        <taxon>Sordariomycetidae</taxon>
        <taxon>Sordariales</taxon>
        <taxon>Podosporaceae</taxon>
        <taxon>Podospora</taxon>
    </lineage>
</organism>
<protein>
    <submittedName>
        <fullName evidence="6">Aldo-keto reductase</fullName>
    </submittedName>
</protein>
<dbReference type="AlphaFoldDB" id="A0AAV9GJX9"/>
<comment type="caution">
    <text evidence="6">The sequence shown here is derived from an EMBL/GenBank/DDBJ whole genome shotgun (WGS) entry which is preliminary data.</text>
</comment>
<evidence type="ECO:0000256" key="2">
    <source>
        <dbReference type="PIRSR" id="PIRSR000097-1"/>
    </source>
</evidence>
<dbReference type="Gene3D" id="3.20.20.100">
    <property type="entry name" value="NADP-dependent oxidoreductase domain"/>
    <property type="match status" value="1"/>
</dbReference>
<evidence type="ECO:0000256" key="4">
    <source>
        <dbReference type="PIRSR" id="PIRSR000097-3"/>
    </source>
</evidence>
<feature type="binding site" evidence="3">
    <location>
        <position position="117"/>
    </location>
    <ligand>
        <name>substrate</name>
    </ligand>
</feature>
<dbReference type="PROSITE" id="PS00062">
    <property type="entry name" value="ALDOKETO_REDUCTASE_2"/>
    <property type="match status" value="1"/>
</dbReference>
<dbReference type="GO" id="GO:0016616">
    <property type="term" value="F:oxidoreductase activity, acting on the CH-OH group of donors, NAD or NADP as acceptor"/>
    <property type="evidence" value="ECO:0007669"/>
    <property type="project" value="UniProtKB-ARBA"/>
</dbReference>
<keyword evidence="7" id="KW-1185">Reference proteome</keyword>
<name>A0AAV9GJX9_9PEZI</name>
<feature type="domain" description="NADP-dependent oxidoreductase" evidence="5">
    <location>
        <begin position="32"/>
        <end position="272"/>
    </location>
</feature>